<sequence>MAQVEMVMPKMGESIMEGTILSWLKKVGETIEQDESVLEVATDKVDTEVPSTYSGVLQEILANEGDVVEVGKPIAIIEVDDAQISEKKETAKHEVKVAVEEAEAILTEAMSSHSATVASKAKPAVQKSESGRFYSPLVMTIVREEGISMKELDGLTGTGHDGRVTKKDILALVRSKRPKNYVDEPGIGSKASSKSKSKSIQPAPAIFTGEDEIIEMDRMRKMIAQRMLSSVQTAPHVTSFVEADVTELVNWRNKYKKSFMQEHGQALTFTPIFIEAVANAIRDYPMINVQVEGSKIIKKGNINIGMAVALPSGNLIVPVIKNADRQGLKELSFAVNDLAKRGRDNKLTPDDLSEGTYTISNVGSFGNVMGTPILVQPQVGILALGTIVKKPAVIETPQGDFIGIRHKMFLSHSYDHRVVDGALGGMFVRRVADYLEQFDTDRSI</sequence>
<evidence type="ECO:0000256" key="8">
    <source>
        <dbReference type="SAM" id="MobiDB-lite"/>
    </source>
</evidence>
<dbReference type="Pfam" id="PF00198">
    <property type="entry name" value="2-oxoacid_dh"/>
    <property type="match status" value="1"/>
</dbReference>
<accession>A0ABY6CP50</accession>
<keyword evidence="12" id="KW-1185">Reference proteome</keyword>
<dbReference type="InterPro" id="IPR001078">
    <property type="entry name" value="2-oxoacid_DH_actylTfrase"/>
</dbReference>
<feature type="domain" description="Lipoyl-binding" evidence="9">
    <location>
        <begin position="3"/>
        <end position="78"/>
    </location>
</feature>
<dbReference type="InterPro" id="IPR004167">
    <property type="entry name" value="PSBD"/>
</dbReference>
<evidence type="ECO:0000259" key="9">
    <source>
        <dbReference type="PROSITE" id="PS50968"/>
    </source>
</evidence>
<dbReference type="EMBL" id="CP106679">
    <property type="protein sequence ID" value="UXP32296.1"/>
    <property type="molecule type" value="Genomic_DNA"/>
</dbReference>
<gene>
    <name evidence="11" type="ORF">N6H18_18315</name>
</gene>
<reference evidence="11" key="1">
    <citation type="submission" date="2022-09" db="EMBL/GenBank/DDBJ databases">
        <title>Comparative genomics and taxonomic characterization of three novel marine species of genus Reichenbachiella exhibiting antioxidant and polysaccharide degradation activities.</title>
        <authorList>
            <person name="Muhammad N."/>
            <person name="Lee Y.-J."/>
            <person name="Ko J."/>
            <person name="Kim S.-G."/>
        </authorList>
    </citation>
    <scope>NUCLEOTIDE SEQUENCE</scope>
    <source>
        <strain evidence="11">BKB1-1</strain>
    </source>
</reference>
<comment type="similarity">
    <text evidence="2 7">Belongs to the 2-oxoacid dehydrogenase family.</text>
</comment>
<evidence type="ECO:0000256" key="6">
    <source>
        <dbReference type="ARBA" id="ARBA00023315"/>
    </source>
</evidence>
<dbReference type="SUPFAM" id="SSF51230">
    <property type="entry name" value="Single hybrid motif"/>
    <property type="match status" value="1"/>
</dbReference>
<feature type="region of interest" description="Disordered" evidence="8">
    <location>
        <begin position="181"/>
        <end position="201"/>
    </location>
</feature>
<dbReference type="PANTHER" id="PTHR43178:SF5">
    <property type="entry name" value="LIPOAMIDE ACYLTRANSFERASE COMPONENT OF BRANCHED-CHAIN ALPHA-KETO ACID DEHYDROGENASE COMPLEX, MITOCHONDRIAL"/>
    <property type="match status" value="1"/>
</dbReference>
<dbReference type="Gene3D" id="2.40.50.100">
    <property type="match status" value="1"/>
</dbReference>
<dbReference type="SUPFAM" id="SSF52777">
    <property type="entry name" value="CoA-dependent acyltransferases"/>
    <property type="match status" value="1"/>
</dbReference>
<protein>
    <recommendedName>
        <fullName evidence="7">Dihydrolipoamide acetyltransferase component of pyruvate dehydrogenase complex</fullName>
        <ecNumber evidence="7">2.3.1.-</ecNumber>
    </recommendedName>
</protein>
<dbReference type="InterPro" id="IPR011053">
    <property type="entry name" value="Single_hybrid_motif"/>
</dbReference>
<dbReference type="PROSITE" id="PS00189">
    <property type="entry name" value="LIPOYL"/>
    <property type="match status" value="1"/>
</dbReference>
<dbReference type="InterPro" id="IPR023213">
    <property type="entry name" value="CAT-like_dom_sf"/>
</dbReference>
<keyword evidence="6 7" id="KW-0012">Acyltransferase</keyword>
<feature type="domain" description="Peripheral subunit-binding (PSBD)" evidence="10">
    <location>
        <begin position="133"/>
        <end position="173"/>
    </location>
</feature>
<dbReference type="EC" id="2.3.1.-" evidence="7"/>
<evidence type="ECO:0000313" key="12">
    <source>
        <dbReference type="Proteomes" id="UP001065174"/>
    </source>
</evidence>
<comment type="cofactor">
    <cofactor evidence="1 7">
        <name>(R)-lipoate</name>
        <dbReference type="ChEBI" id="CHEBI:83088"/>
    </cofactor>
</comment>
<evidence type="ECO:0000256" key="2">
    <source>
        <dbReference type="ARBA" id="ARBA00007317"/>
    </source>
</evidence>
<evidence type="ECO:0000313" key="11">
    <source>
        <dbReference type="EMBL" id="UXP32296.1"/>
    </source>
</evidence>
<keyword evidence="5 7" id="KW-0450">Lipoyl</keyword>
<dbReference type="CDD" id="cd06849">
    <property type="entry name" value="lipoyl_domain"/>
    <property type="match status" value="1"/>
</dbReference>
<dbReference type="Pfam" id="PF00364">
    <property type="entry name" value="Biotin_lipoyl"/>
    <property type="match status" value="1"/>
</dbReference>
<dbReference type="Gene3D" id="4.10.320.10">
    <property type="entry name" value="E3-binding domain"/>
    <property type="match status" value="1"/>
</dbReference>
<dbReference type="InterPro" id="IPR003016">
    <property type="entry name" value="2-oxoA_DH_lipoyl-BS"/>
</dbReference>
<evidence type="ECO:0000256" key="1">
    <source>
        <dbReference type="ARBA" id="ARBA00001938"/>
    </source>
</evidence>
<evidence type="ECO:0000259" key="10">
    <source>
        <dbReference type="PROSITE" id="PS51826"/>
    </source>
</evidence>
<dbReference type="RefSeq" id="WP_262309732.1">
    <property type="nucleotide sequence ID" value="NZ_CP106679.1"/>
</dbReference>
<evidence type="ECO:0000256" key="3">
    <source>
        <dbReference type="ARBA" id="ARBA00011484"/>
    </source>
</evidence>
<name>A0ABY6CP50_9BACT</name>
<dbReference type="PANTHER" id="PTHR43178">
    <property type="entry name" value="DIHYDROLIPOAMIDE ACETYLTRANSFERASE COMPONENT OF PYRUVATE DEHYDROGENASE COMPLEX"/>
    <property type="match status" value="1"/>
</dbReference>
<dbReference type="Gene3D" id="3.30.559.10">
    <property type="entry name" value="Chloramphenicol acetyltransferase-like domain"/>
    <property type="match status" value="1"/>
</dbReference>
<dbReference type="InterPro" id="IPR036625">
    <property type="entry name" value="E3-bd_dom_sf"/>
</dbReference>
<evidence type="ECO:0000256" key="5">
    <source>
        <dbReference type="ARBA" id="ARBA00022823"/>
    </source>
</evidence>
<dbReference type="InterPro" id="IPR000089">
    <property type="entry name" value="Biotin_lipoyl"/>
</dbReference>
<keyword evidence="4 7" id="KW-0808">Transferase</keyword>
<evidence type="ECO:0000256" key="7">
    <source>
        <dbReference type="RuleBase" id="RU003423"/>
    </source>
</evidence>
<organism evidence="11 12">
    <name type="scientific">Reichenbachiella agarivorans</name>
    <dbReference type="NCBI Taxonomy" id="2979464"/>
    <lineage>
        <taxon>Bacteria</taxon>
        <taxon>Pseudomonadati</taxon>
        <taxon>Bacteroidota</taxon>
        <taxon>Cytophagia</taxon>
        <taxon>Cytophagales</taxon>
        <taxon>Reichenbachiellaceae</taxon>
        <taxon>Reichenbachiella</taxon>
    </lineage>
</organism>
<dbReference type="SUPFAM" id="SSF47005">
    <property type="entry name" value="Peripheral subunit-binding domain of 2-oxo acid dehydrogenase complex"/>
    <property type="match status" value="1"/>
</dbReference>
<evidence type="ECO:0000256" key="4">
    <source>
        <dbReference type="ARBA" id="ARBA00022679"/>
    </source>
</evidence>
<proteinExistence type="inferred from homology"/>
<dbReference type="PROSITE" id="PS50968">
    <property type="entry name" value="BIOTINYL_LIPOYL"/>
    <property type="match status" value="1"/>
</dbReference>
<dbReference type="Pfam" id="PF02817">
    <property type="entry name" value="E3_binding"/>
    <property type="match status" value="1"/>
</dbReference>
<dbReference type="PROSITE" id="PS51826">
    <property type="entry name" value="PSBD"/>
    <property type="match status" value="1"/>
</dbReference>
<dbReference type="Proteomes" id="UP001065174">
    <property type="component" value="Chromosome"/>
</dbReference>
<dbReference type="InterPro" id="IPR050743">
    <property type="entry name" value="2-oxoacid_DH_E2_comp"/>
</dbReference>
<comment type="subunit">
    <text evidence="3">Forms a 24-polypeptide structural core with octahedral symmetry.</text>
</comment>